<dbReference type="RefSeq" id="WP_160900039.1">
    <property type="nucleotide sequence ID" value="NZ_CP102850.1"/>
</dbReference>
<dbReference type="PANTHER" id="PTHR43179">
    <property type="entry name" value="RHAMNOSYLTRANSFERASE WBBL"/>
    <property type="match status" value="1"/>
</dbReference>
<dbReference type="EMBL" id="WMBR01000001">
    <property type="protein sequence ID" value="MXP19852.1"/>
    <property type="molecule type" value="Genomic_DNA"/>
</dbReference>
<keyword evidence="3" id="KW-0328">Glycosyltransferase</keyword>
<dbReference type="InterPro" id="IPR001173">
    <property type="entry name" value="Glyco_trans_2-like"/>
</dbReference>
<protein>
    <submittedName>
        <fullName evidence="6">Glycosyltransferase</fullName>
    </submittedName>
</protein>
<sequence>MSASVVIAVYRGLPDLDVQLDALAAQDHPGRFEVILSDNEGSDELRRHAATHPHRERLDLRYVDSSAVAGTSYARNVGTRAARYDFIAYCDQDDAVYPGWLRALVDEGQRCDIVGGPLERDTLNDPVVAAWRALPEPDREVVLARFLPITFGCNLGVRRDVFDAVGGWDESYPTAGSDVEFCWRVQTAGYRFGYAPEAMVAYRYRTGLRETWHQVVDYGRAEARAAKQFGAPGRHWWWFPVHAAVVAGTAPVWPWAWSRKRRGAWVWVTGNLVGRIRGSVRYRLLYL</sequence>
<dbReference type="InterPro" id="IPR029044">
    <property type="entry name" value="Nucleotide-diphossugar_trans"/>
</dbReference>
<comment type="caution">
    <text evidence="6">The sequence shown here is derived from an EMBL/GenBank/DDBJ whole genome shotgun (WGS) entry which is preliminary data.</text>
</comment>
<dbReference type="GO" id="GO:0016757">
    <property type="term" value="F:glycosyltransferase activity"/>
    <property type="evidence" value="ECO:0007669"/>
    <property type="project" value="UniProtKB-KW"/>
</dbReference>
<gene>
    <name evidence="6" type="ORF">GIY30_00545</name>
</gene>
<evidence type="ECO:0000259" key="5">
    <source>
        <dbReference type="Pfam" id="PF00535"/>
    </source>
</evidence>
<feature type="domain" description="Glycosyltransferase 2-like" evidence="5">
    <location>
        <begin position="4"/>
        <end position="165"/>
    </location>
</feature>
<dbReference type="Proteomes" id="UP000475545">
    <property type="component" value="Unassembled WGS sequence"/>
</dbReference>
<dbReference type="PANTHER" id="PTHR43179:SF12">
    <property type="entry name" value="GALACTOFURANOSYLTRANSFERASE GLFT2"/>
    <property type="match status" value="1"/>
</dbReference>
<comment type="pathway">
    <text evidence="1">Cell wall biogenesis; cell wall polysaccharide biosynthesis.</text>
</comment>
<dbReference type="SUPFAM" id="SSF53448">
    <property type="entry name" value="Nucleotide-diphospho-sugar transferases"/>
    <property type="match status" value="1"/>
</dbReference>
<dbReference type="AlphaFoldDB" id="A0A6L7GK29"/>
<evidence type="ECO:0000256" key="1">
    <source>
        <dbReference type="ARBA" id="ARBA00004776"/>
    </source>
</evidence>
<evidence type="ECO:0000313" key="7">
    <source>
        <dbReference type="Proteomes" id="UP000475545"/>
    </source>
</evidence>
<evidence type="ECO:0000256" key="4">
    <source>
        <dbReference type="ARBA" id="ARBA00022679"/>
    </source>
</evidence>
<evidence type="ECO:0000313" key="6">
    <source>
        <dbReference type="EMBL" id="MXP19852.1"/>
    </source>
</evidence>
<reference evidence="6 7" key="1">
    <citation type="submission" date="2019-11" db="EMBL/GenBank/DDBJ databases">
        <title>Gordonia sp. nov., a novel actinobacterium isolated from mangrove soil in Hainan.</title>
        <authorList>
            <person name="Huang X."/>
            <person name="Xie Y."/>
            <person name="Chu X."/>
            <person name="Xiao K."/>
        </authorList>
    </citation>
    <scope>NUCLEOTIDE SEQUENCE [LARGE SCALE GENOMIC DNA]</scope>
    <source>
        <strain evidence="6 7">HNM0687</strain>
    </source>
</reference>
<dbReference type="Pfam" id="PF00535">
    <property type="entry name" value="Glycos_transf_2"/>
    <property type="match status" value="1"/>
</dbReference>
<dbReference type="Gene3D" id="3.90.550.10">
    <property type="entry name" value="Spore Coat Polysaccharide Biosynthesis Protein SpsA, Chain A"/>
    <property type="match status" value="1"/>
</dbReference>
<keyword evidence="4 6" id="KW-0808">Transferase</keyword>
<proteinExistence type="inferred from homology"/>
<organism evidence="6 7">
    <name type="scientific">Gordonia mangrovi</name>
    <dbReference type="NCBI Taxonomy" id="2665643"/>
    <lineage>
        <taxon>Bacteria</taxon>
        <taxon>Bacillati</taxon>
        <taxon>Actinomycetota</taxon>
        <taxon>Actinomycetes</taxon>
        <taxon>Mycobacteriales</taxon>
        <taxon>Gordoniaceae</taxon>
        <taxon>Gordonia</taxon>
    </lineage>
</organism>
<keyword evidence="7" id="KW-1185">Reference proteome</keyword>
<name>A0A6L7GK29_9ACTN</name>
<comment type="similarity">
    <text evidence="2">Belongs to the glycosyltransferase 2 family.</text>
</comment>
<evidence type="ECO:0000256" key="3">
    <source>
        <dbReference type="ARBA" id="ARBA00022676"/>
    </source>
</evidence>
<evidence type="ECO:0000256" key="2">
    <source>
        <dbReference type="ARBA" id="ARBA00006739"/>
    </source>
</evidence>
<accession>A0A6L7GK29</accession>